<dbReference type="InterPro" id="IPR015174">
    <property type="entry name" value="MIF4G-like_typ-2"/>
</dbReference>
<sequence>MASLMEGIAYQDASTYHRDIREVAAEYRTLQKDDGSSLADELLDKMVLNDGEAGRGHGPGANSANMASGLAQRKVRVPTGPRRGRRIRRQAPRRDWYPYCINIKGDLYRPGQHRFADQDVEMADADDRRPSGRFYNRNKRKRRYDEDEVEDRRDGRHAPMRRRLEESSVLKLRRQLLTIAESPARDAQDDAQDISRIASDNAEDEEFRSAFVHLTVQLVGEQPFKIPFTAAVILYLNDTKPDLVKEVLEEARQVAQEKLEAGNWRGFKLVLRFFACLQGLFEDGEGVFSILEELFSRAVDLQAASSEDAVGLELVKIILLTIPYVIVAASGQEQNALDMLEKTEIVASAPHALEPLVDPYPGDSEDKPFGFQSVIGHLQKQLQKEASRGWKLACIPRVYTKREKEANADEENTVTKHSFPAIAVPSPVNPGPRPLFPETYFSLYADQDVETVPRTSDIASSLLRDALVDTINILDFNRNACAKFLLEIDCYWAPDTFVKRATPFDKIKDIPEDQPTWKPEDIAVDAVFSQILSLPSAEHKLVYYHSLITESCKLAPAAVAPSLGRAIRFLFRHLDAMDMEVSYRYMDWFAHHLSNFEFRWKWIEWSEDASRSDLHPRKAFINGALDKEIRLSFAKRIRETLPAEWPNLIPEAKDKDTPDFKYESEQTPYAAEGRELLQLLKKKAPEEEIQEVINKIHEQAAEHGVADPLVPSTDAYMTCICYIGSKSLSHVLSCIERCKERLLGVGPASEAGRRQIISSVFDYWSAQPGIAVNIVDKLLNYTILSPLSVVQWALSDRLNAGRVLAESWAYEMVSNTVGKVTNRVRQIVAAKLQRGLPAEQVQTLDEVLVKEREAMRQLFNFIDDAVTGVAGGAADQFIEEDGSNGLDEEMGKLVKAWGERWARVFRRKAAVEESIVGESAVEAKVAAMIAALEAEQAKAVEQAEQEAAAVAAALDTNGAIDAANGEADASADNNGAMAVDDAAP</sequence>
<name>A0ABR1LBX2_9PEZI</name>
<dbReference type="EMBL" id="JBBPDW010000049">
    <property type="protein sequence ID" value="KAK7532738.1"/>
    <property type="molecule type" value="Genomic_DNA"/>
</dbReference>
<evidence type="ECO:0000313" key="5">
    <source>
        <dbReference type="Proteomes" id="UP001365128"/>
    </source>
</evidence>
<feature type="region of interest" description="Disordered" evidence="1">
    <location>
        <begin position="965"/>
        <end position="984"/>
    </location>
</feature>
<dbReference type="Gene3D" id="1.25.40.180">
    <property type="match status" value="3"/>
</dbReference>
<keyword evidence="5" id="KW-1185">Reference proteome</keyword>
<protein>
    <submittedName>
        <fullName evidence="4">Cap binding protein</fullName>
    </submittedName>
</protein>
<feature type="domain" description="MIF4G-like type 2" evidence="3">
    <location>
        <begin position="660"/>
        <end position="913"/>
    </location>
</feature>
<evidence type="ECO:0000259" key="3">
    <source>
        <dbReference type="Pfam" id="PF09090"/>
    </source>
</evidence>
<evidence type="ECO:0000259" key="2">
    <source>
        <dbReference type="Pfam" id="PF09088"/>
    </source>
</evidence>
<accession>A0ABR1LBX2</accession>
<proteinExistence type="predicted"/>
<evidence type="ECO:0000256" key="1">
    <source>
        <dbReference type="SAM" id="MobiDB-lite"/>
    </source>
</evidence>
<dbReference type="InterPro" id="IPR015172">
    <property type="entry name" value="MIF4G-like_typ-1"/>
</dbReference>
<dbReference type="InterPro" id="IPR016024">
    <property type="entry name" value="ARM-type_fold"/>
</dbReference>
<dbReference type="Pfam" id="PF09088">
    <property type="entry name" value="MIF4G_like"/>
    <property type="match status" value="1"/>
</dbReference>
<comment type="caution">
    <text evidence="4">The sequence shown here is derived from an EMBL/GenBank/DDBJ whole genome shotgun (WGS) entry which is preliminary data.</text>
</comment>
<dbReference type="Pfam" id="PF09090">
    <property type="entry name" value="MIF4G_like_2"/>
    <property type="match status" value="1"/>
</dbReference>
<dbReference type="PANTHER" id="PTHR12412:SF2">
    <property type="entry name" value="NUCLEAR CAP-BINDING PROTEIN SUBUNIT 1"/>
    <property type="match status" value="1"/>
</dbReference>
<feature type="domain" description="MIF4G-like type 1" evidence="2">
    <location>
        <begin position="453"/>
        <end position="642"/>
    </location>
</feature>
<feature type="compositionally biased region" description="Basic and acidic residues" evidence="1">
    <location>
        <begin position="150"/>
        <end position="162"/>
    </location>
</feature>
<feature type="region of interest" description="Disordered" evidence="1">
    <location>
        <begin position="120"/>
        <end position="162"/>
    </location>
</feature>
<reference evidence="4 5" key="1">
    <citation type="submission" date="2024-04" db="EMBL/GenBank/DDBJ databases">
        <title>Phyllosticta paracitricarpa is synonymous to the EU quarantine fungus P. citricarpa based on phylogenomic analyses.</title>
        <authorList>
            <consortium name="Lawrence Berkeley National Laboratory"/>
            <person name="Van Ingen-Buijs V.A."/>
            <person name="Van Westerhoven A.C."/>
            <person name="Haridas S."/>
            <person name="Skiadas P."/>
            <person name="Martin F."/>
            <person name="Groenewald J.Z."/>
            <person name="Crous P.W."/>
            <person name="Seidl M.F."/>
        </authorList>
    </citation>
    <scope>NUCLEOTIDE SEQUENCE [LARGE SCALE GENOMIC DNA]</scope>
    <source>
        <strain evidence="4 5">CBS 122670</strain>
    </source>
</reference>
<dbReference type="Proteomes" id="UP001365128">
    <property type="component" value="Unassembled WGS sequence"/>
</dbReference>
<gene>
    <name evidence="4" type="ORF">IWX46DRAFT_584833</name>
</gene>
<evidence type="ECO:0000313" key="4">
    <source>
        <dbReference type="EMBL" id="KAK7532738.1"/>
    </source>
</evidence>
<dbReference type="InterPro" id="IPR027159">
    <property type="entry name" value="CBP80"/>
</dbReference>
<dbReference type="SUPFAM" id="SSF48371">
    <property type="entry name" value="ARM repeat"/>
    <property type="match status" value="3"/>
</dbReference>
<organism evidence="4 5">
    <name type="scientific">Phyllosticta citricarpa</name>
    <dbReference type="NCBI Taxonomy" id="55181"/>
    <lineage>
        <taxon>Eukaryota</taxon>
        <taxon>Fungi</taxon>
        <taxon>Dikarya</taxon>
        <taxon>Ascomycota</taxon>
        <taxon>Pezizomycotina</taxon>
        <taxon>Dothideomycetes</taxon>
        <taxon>Dothideomycetes incertae sedis</taxon>
        <taxon>Botryosphaeriales</taxon>
        <taxon>Phyllostictaceae</taxon>
        <taxon>Phyllosticta</taxon>
    </lineage>
</organism>
<dbReference type="PANTHER" id="PTHR12412">
    <property type="entry name" value="CAP BINDING PROTEIN"/>
    <property type="match status" value="1"/>
</dbReference>